<sequence length="1802" mass="196824">MSGLKTDLNINPYFSDDVETLSKNYHRVLFKPEVAVQARELTVLQSILQDQIARFGDNILVEGTIVKGGNFVEETNLKYVKLLDNNTNTQPVVMSQYNGRFAVGLVSGIKAKIATVSVGLESQTPDLNTLYVVYMTTSNSGQKVFIAGENLRIEDESGNLIDTVTVAPTALAPLGNSYGLRCGDGILYQRGHFINFTDHLIIVSKYNNQPDEVVVGFDINEEIINSFADTTLLENANGFNNYNAPGADRLKLTPQLVVKTQTEASATEGFLKIQEYQGGKVVRRRTTTQFNSINKELKKRTKEESGNYSLGEIPLAVEQSKDDATLVDIVLGKSIAYVEGARIEYLDNYVVSTPKPTDYQIEDSQNILTNIGHYLIVDTVAGVFDFKNMNEIELRDNAAAVIGKANLRAFARHSTTQYRAYLFNIRMNSGKSFDLVRSIKQGTSTAVAVLESSKPVIKDFSFKAALFDLGKTAVKTLPSDDTTYVARTSTSGTVSGNTLTISLSSGEFTFGNSATLNTDQKNELVVWSNGTPVSIASATVTTNADATSLTIDFGVATYAGQAAVVAHDVIFDNVIASKKSLVTAYIKVNASTNQGGTTGTYSLGLPDVFSIEGIWMGTGTYSESNSNVTKNFRLYSNQKDDHYAHSYVKKTGTLTIPSNATFLIKVKVFQKDSTYSFFSVDSYPVDDNTVPLANTIKTEQIPNYTTEAGVTYDLRNVVDFRPYAANTVVYAATAGAATIATLSVANTAAAVSFGSNDFKFCAPNKHVVSSYQYYIGRQDRVMMMEDGSIEVIQGIASELPTVPSELDSGMTIATLNLTPYPSLSYSYASRIGKTQYGITINRAKNRRYTMRDVGKIDQRLTNMEYYTVLNALEKSADEMTITDSSGLDRFKNGIIVDSFANFTIANTKHEEFSAGIDRTFKELTPQFRSYPIELEISGTSGTVDHGEGATLTYDKITLINQSAATKSRSCTSGFYCYTGNIDMSPEYDAEPDVSTAPDINIDIDLGQAFADFTEALSDFIPLSSVDTDVVSSSRTNSSTSTSGRTTTTRRTTTTTATTTTTSTALNVTDQSSTQYVGDFVTDVNFAPYLRSRDVKLYVEGLRPNTQFWFWFDGVSVTNRVNPAIGNTLNGLHRLNRTNVVKSDANGVLKAIFNIPANTFKVGDRLLEMYDIEQYNSVGDATSKASKVYSGYNFSYETGAVSVTTRTPKFDTTTTTSVDTKTTTTTSVSSTNRRFANNWNGTDPISQTFYVASKMSSDTDLFIDSVDLYFAKKGVNGVRVQIRETVNGYPGNIVLPFSEVTVPASSVLVSTDSSIATNVVFKAPVALKTDTEYAVVVIPVANDPDYRMWVAKTGENDLITGGAIVSDVSSGTLFTSTNSTAWTAYQDENLKFKIYAARFNVASGSITMKPKDYEFFGITNVVGSFRGEELVFQDAANAAGTVSVVAGNNRIIGTGTSFNTTFAIGDYVVLETAANEYEPLKVASIANTTFMTVEGVVHASNTAANYFSSQVGRVDYINTRAPARLHLKDSSVRSGKVFTVGATLIGATSGASAVIDTIENQRISYVQPHVYRTDFSKTRTTLQYILNGTTYSADFNDNKYLTGTQHYIYSRSNEITGGLSNSFSMRVGMQNTSSTTKDTSPFVDHAITTATVFEYLLDETKDASYVSKIVQLSDGLDAEDFKLFLTAYRPAASDVEVYVKFLAATDPTPIAQVPWTKLSMKNENNFFSSSANRFDFKEFEYFLPTTAKAAGEGAWETSDVINYIAEGGSTYNNFKFFEIKITMKSDNFNKVPRVADMRGIAVS</sequence>
<dbReference type="Pfam" id="PF16075">
    <property type="entry name" value="DUF4815"/>
    <property type="match status" value="3"/>
</dbReference>
<dbReference type="Proteomes" id="UP000015089">
    <property type="component" value="Segment"/>
</dbReference>
<feature type="region of interest" description="Disordered" evidence="1">
    <location>
        <begin position="1029"/>
        <end position="1058"/>
    </location>
</feature>
<evidence type="ECO:0000313" key="4">
    <source>
        <dbReference type="Proteomes" id="UP000015089"/>
    </source>
</evidence>
<organism evidence="3 4">
    <name type="scientific">Sinorhizobium phage phiM12</name>
    <dbReference type="NCBI Taxonomy" id="1357423"/>
    <lineage>
        <taxon>Viruses</taxon>
        <taxon>Duplodnaviria</taxon>
        <taxon>Heunggongvirae</taxon>
        <taxon>Uroviricota</taxon>
        <taxon>Caudoviricetes</taxon>
        <taxon>Emdodecavirus</taxon>
        <taxon>Emdodecavirus M12</taxon>
    </lineage>
</organism>
<dbReference type="GeneID" id="24422776"/>
<keyword evidence="4" id="KW-1185">Reference proteome</keyword>
<protein>
    <recommendedName>
        <fullName evidence="2">DUF4815 domain-containing protein</fullName>
    </recommendedName>
</protein>
<feature type="domain" description="DUF4815" evidence="2">
    <location>
        <begin position="21"/>
        <end position="76"/>
    </location>
</feature>
<reference evidence="3 4" key="1">
    <citation type="journal article" date="2014" name="Virology">
        <title>The genome, proteome and phylogenetic analysis of Sinorhizobium meliloti phage PhiM12, the founder of a new group of T4-superfamily phages.</title>
        <authorList>
            <person name="Brewer T.E."/>
            <person name="Elizabeth Stroupe M."/>
            <person name="Jones K.M."/>
        </authorList>
    </citation>
    <scope>NUCLEOTIDE SEQUENCE [LARGE SCALE GENOMIC DNA]</scope>
</reference>
<name>S5M6S7_9CAUD</name>
<dbReference type="InterPro" id="IPR032096">
    <property type="entry name" value="DUF4815"/>
</dbReference>
<evidence type="ECO:0000256" key="1">
    <source>
        <dbReference type="SAM" id="MobiDB-lite"/>
    </source>
</evidence>
<dbReference type="KEGG" id="vg:24422776"/>
<proteinExistence type="predicted"/>
<feature type="domain" description="DUF4815" evidence="2">
    <location>
        <begin position="741"/>
        <end position="968"/>
    </location>
</feature>
<evidence type="ECO:0000259" key="2">
    <source>
        <dbReference type="Pfam" id="PF16075"/>
    </source>
</evidence>
<dbReference type="RefSeq" id="YP_009143020.1">
    <property type="nucleotide sequence ID" value="NC_027204.1"/>
</dbReference>
<reference evidence="3 4" key="2">
    <citation type="journal article" date="2014" name="Virology">
        <title>The structure of Sinorhizobium meliloti phage PhiM12, which has a novel T=19l triangulation number and is the founder of a new group of T4-superfamily phages.</title>
        <authorList>
            <person name="Stroupe M.E."/>
            <person name="Brewer T.E."/>
            <person name="Sousa D.R."/>
            <person name="Jones K.M."/>
        </authorList>
    </citation>
    <scope>NUCLEOTIDE SEQUENCE [LARGE SCALE GENOMIC DNA]</scope>
</reference>
<accession>S5M6S7</accession>
<dbReference type="EMBL" id="KF381361">
    <property type="protein sequence ID" value="AGR47761.1"/>
    <property type="molecule type" value="Genomic_DNA"/>
</dbReference>
<evidence type="ECO:0000313" key="3">
    <source>
        <dbReference type="EMBL" id="AGR47761.1"/>
    </source>
</evidence>
<gene>
    <name evidence="3" type="ORF">SmphiM12_129</name>
</gene>
<feature type="domain" description="DUF4815" evidence="2">
    <location>
        <begin position="211"/>
        <end position="360"/>
    </location>
</feature>